<evidence type="ECO:0000256" key="1">
    <source>
        <dbReference type="SAM" id="SignalP"/>
    </source>
</evidence>
<protein>
    <submittedName>
        <fullName evidence="3">Uncharacterized protein</fullName>
    </submittedName>
</protein>
<organism evidence="3 4">
    <name type="scientific">Psophocarpus tetragonolobus</name>
    <name type="common">Winged bean</name>
    <name type="synonym">Dolichos tetragonolobus</name>
    <dbReference type="NCBI Taxonomy" id="3891"/>
    <lineage>
        <taxon>Eukaryota</taxon>
        <taxon>Viridiplantae</taxon>
        <taxon>Streptophyta</taxon>
        <taxon>Embryophyta</taxon>
        <taxon>Tracheophyta</taxon>
        <taxon>Spermatophyta</taxon>
        <taxon>Magnoliopsida</taxon>
        <taxon>eudicotyledons</taxon>
        <taxon>Gunneridae</taxon>
        <taxon>Pentapetalae</taxon>
        <taxon>rosids</taxon>
        <taxon>fabids</taxon>
        <taxon>Fabales</taxon>
        <taxon>Fabaceae</taxon>
        <taxon>Papilionoideae</taxon>
        <taxon>50 kb inversion clade</taxon>
        <taxon>NPAAA clade</taxon>
        <taxon>indigoferoid/millettioid clade</taxon>
        <taxon>Phaseoleae</taxon>
        <taxon>Psophocarpus</taxon>
    </lineage>
</organism>
<evidence type="ECO:0000313" key="2">
    <source>
        <dbReference type="EMBL" id="KAK7405432.1"/>
    </source>
</evidence>
<feature type="signal peptide" evidence="1">
    <location>
        <begin position="1"/>
        <end position="18"/>
    </location>
</feature>
<dbReference type="EMBL" id="JAYMYS010000002">
    <property type="protein sequence ID" value="KAK7405432.1"/>
    <property type="molecule type" value="Genomic_DNA"/>
</dbReference>
<evidence type="ECO:0000313" key="3">
    <source>
        <dbReference type="EMBL" id="KAK7405434.1"/>
    </source>
</evidence>
<sequence length="86" mass="9953">MGNKYVALLLVCLVVIEGVTVEGKTLAERQEECFSYCWHGCIFPTAFCNHWCRFACQEPIMFDSVSDERQKYPIPTKQDYLNNPNI</sequence>
<dbReference type="Proteomes" id="UP001386955">
    <property type="component" value="Unassembled WGS sequence"/>
</dbReference>
<reference evidence="3 4" key="1">
    <citation type="submission" date="2024-01" db="EMBL/GenBank/DDBJ databases">
        <title>The genomes of 5 underutilized Papilionoideae crops provide insights into root nodulation and disease resistanc.</title>
        <authorList>
            <person name="Jiang F."/>
        </authorList>
    </citation>
    <scope>NUCLEOTIDE SEQUENCE [LARGE SCALE GENOMIC DNA]</scope>
    <source>
        <strain evidence="3">DUOXIRENSHENG_FW03</strain>
        <tissue evidence="3">Leaves</tissue>
    </source>
</reference>
<keyword evidence="4" id="KW-1185">Reference proteome</keyword>
<dbReference type="EMBL" id="JAYMYS010000002">
    <property type="protein sequence ID" value="KAK7405434.1"/>
    <property type="molecule type" value="Genomic_DNA"/>
</dbReference>
<proteinExistence type="predicted"/>
<evidence type="ECO:0000313" key="4">
    <source>
        <dbReference type="Proteomes" id="UP001386955"/>
    </source>
</evidence>
<dbReference type="AlphaFoldDB" id="A0AAN9SVI8"/>
<name>A0AAN9SVI8_PSOTE</name>
<keyword evidence="1" id="KW-0732">Signal</keyword>
<feature type="chain" id="PRO_5044711334" evidence="1">
    <location>
        <begin position="19"/>
        <end position="86"/>
    </location>
</feature>
<comment type="caution">
    <text evidence="3">The sequence shown here is derived from an EMBL/GenBank/DDBJ whole genome shotgun (WGS) entry which is preliminary data.</text>
</comment>
<accession>A0AAN9SVI8</accession>
<gene>
    <name evidence="2" type="ORF">VNO78_06722</name>
    <name evidence="3" type="ORF">VNO78_06724</name>
</gene>